<dbReference type="Gene3D" id="1.10.10.10">
    <property type="entry name" value="Winged helix-like DNA-binding domain superfamily/Winged helix DNA-binding domain"/>
    <property type="match status" value="1"/>
</dbReference>
<dbReference type="PANTHER" id="PTHR47691">
    <property type="entry name" value="REGULATOR-RELATED"/>
    <property type="match status" value="1"/>
</dbReference>
<dbReference type="InterPro" id="IPR042197">
    <property type="entry name" value="Apaf_helical"/>
</dbReference>
<dbReference type="SMART" id="SM00028">
    <property type="entry name" value="TPR"/>
    <property type="match status" value="6"/>
</dbReference>
<dbReference type="Proteomes" id="UP000657385">
    <property type="component" value="Unassembled WGS sequence"/>
</dbReference>
<feature type="domain" description="NB-ARC" evidence="4">
    <location>
        <begin position="155"/>
        <end position="309"/>
    </location>
</feature>
<dbReference type="GO" id="GO:0043531">
    <property type="term" value="F:ADP binding"/>
    <property type="evidence" value="ECO:0007669"/>
    <property type="project" value="InterPro"/>
</dbReference>
<keyword evidence="1" id="KW-0677">Repeat</keyword>
<dbReference type="SUPFAM" id="SSF48452">
    <property type="entry name" value="TPR-like"/>
    <property type="match status" value="2"/>
</dbReference>
<evidence type="ECO:0000259" key="4">
    <source>
        <dbReference type="Pfam" id="PF00931"/>
    </source>
</evidence>
<dbReference type="Gene3D" id="1.10.8.430">
    <property type="entry name" value="Helical domain of apoptotic protease-activating factors"/>
    <property type="match status" value="1"/>
</dbReference>
<dbReference type="PANTHER" id="PTHR47691:SF3">
    <property type="entry name" value="HTH-TYPE TRANSCRIPTIONAL REGULATOR RV0890C-RELATED"/>
    <property type="match status" value="1"/>
</dbReference>
<dbReference type="RefSeq" id="WP_196196432.1">
    <property type="nucleotide sequence ID" value="NZ_JADPRT010000011.1"/>
</dbReference>
<feature type="region of interest" description="Disordered" evidence="3">
    <location>
        <begin position="1"/>
        <end position="22"/>
    </location>
</feature>
<evidence type="ECO:0000256" key="3">
    <source>
        <dbReference type="SAM" id="MobiDB-lite"/>
    </source>
</evidence>
<dbReference type="InterPro" id="IPR011990">
    <property type="entry name" value="TPR-like_helical_dom_sf"/>
</dbReference>
<dbReference type="SUPFAM" id="SSF52540">
    <property type="entry name" value="P-loop containing nucleoside triphosphate hydrolases"/>
    <property type="match status" value="1"/>
</dbReference>
<proteinExistence type="predicted"/>
<accession>A0A931FF54</accession>
<name>A0A931FF54_9ACTN</name>
<comment type="caution">
    <text evidence="5">The sequence shown here is derived from an EMBL/GenBank/DDBJ whole genome shotgun (WGS) entry which is preliminary data.</text>
</comment>
<dbReference type="InterPro" id="IPR027417">
    <property type="entry name" value="P-loop_NTPase"/>
</dbReference>
<dbReference type="AlphaFoldDB" id="A0A931FF54"/>
<dbReference type="PRINTS" id="PR00364">
    <property type="entry name" value="DISEASERSIST"/>
</dbReference>
<sequence length="911" mass="98480">MAVAQLHDAGDTVGKQRGALPDPGSAGDLAEFIGLLGELRAWAGMPSYRTLAKQVGPLMRPPCVVSLSTVVDVFKVNRRRLDLDLVIAIVRALGLDEQTVGLWRAAYLRIQRDAQASGPTGALRQLPADLATFTGRHAEVDRLVTAATTPSDSEPTVSVLVIEGMAGVGKTQLALHAAHSLVRSGHYADVQLYTNLRGYDPDRPPADPAAVLDSFLRQLGVAPQRVPETLEERAAMFRDRMNGRAALVVLDNAAEVSQVRELIPSSPSCLVLVTSRRSLTELPDASVLRLDVFTEQEALQLLARVAGADRVDAEPQAARRIVELTGGLPLAVALAAARLRSRPAWSVAELADRLAKGAGAEPGVTAVLDLSYQGLPKAAQRLFRLLGVDPGLDATVDSVAALVGIDPDEADQLLELLQDEHLAHQQVLGRYEMHDLVRAFAAETSRATDAEADRNAALTRWLDWYLHSVYAATDLVNKNRYRNGDLPRPPELPVAEPADDDEARAWLSAERANLLAATRFAATEGWPGHSWRYAQALWSYYFASGLNSDWAESLRHGLAAAEVDGDAAAQGELWHARGSYEVVAGRFDRALPYTREALRLRKVAGDPVKTATTLGNLACVLSDMGQFRQGLEFFHEALALMRETANGHGEANVLHNMGIGAYAMGRHRQSLELLGEALALYRESGNKDHQTFVLIPTGLNMSLLGDHDGASAAVAQAVALAEDMGAGRRLAPAINVLGTLAMERGDHEEAAQEFRRAQALAHEIGDWGEETEAWFELGVNALRSGDPAGAVTFFDEVATRLDGRKYHRWILLLPQYRADALLALGDLAGAAELYQRVLDAEDDSEAVVRARAAYGMARLARAADPSDLSTARSRLHQALRLLEKAEFPSLEQTVTATLVDVEGELEAASTR</sequence>
<organism evidence="5 6">
    <name type="scientific">Streptacidiphilus fuscans</name>
    <dbReference type="NCBI Taxonomy" id="2789292"/>
    <lineage>
        <taxon>Bacteria</taxon>
        <taxon>Bacillati</taxon>
        <taxon>Actinomycetota</taxon>
        <taxon>Actinomycetes</taxon>
        <taxon>Kitasatosporales</taxon>
        <taxon>Streptomycetaceae</taxon>
        <taxon>Streptacidiphilus</taxon>
    </lineage>
</organism>
<protein>
    <submittedName>
        <fullName evidence="5">Tetratricopeptide repeat protein</fullName>
    </submittedName>
</protein>
<evidence type="ECO:0000256" key="1">
    <source>
        <dbReference type="ARBA" id="ARBA00022737"/>
    </source>
</evidence>
<keyword evidence="6" id="KW-1185">Reference proteome</keyword>
<dbReference type="Gene3D" id="1.25.40.10">
    <property type="entry name" value="Tetratricopeptide repeat domain"/>
    <property type="match status" value="2"/>
</dbReference>
<dbReference type="InterPro" id="IPR036388">
    <property type="entry name" value="WH-like_DNA-bd_sf"/>
</dbReference>
<evidence type="ECO:0000313" key="5">
    <source>
        <dbReference type="EMBL" id="MBF9071268.1"/>
    </source>
</evidence>
<evidence type="ECO:0000313" key="6">
    <source>
        <dbReference type="Proteomes" id="UP000657385"/>
    </source>
</evidence>
<feature type="repeat" description="TPR" evidence="2">
    <location>
        <begin position="731"/>
        <end position="764"/>
    </location>
</feature>
<gene>
    <name evidence="5" type="ORF">I2501_24935</name>
</gene>
<reference evidence="5" key="1">
    <citation type="submission" date="2020-11" db="EMBL/GenBank/DDBJ databases">
        <title>Isolation and identification of active actinomycetes.</title>
        <authorList>
            <person name="Yu B."/>
        </authorList>
    </citation>
    <scope>NUCLEOTIDE SEQUENCE</scope>
    <source>
        <strain evidence="5">NEAU-YB345</strain>
    </source>
</reference>
<dbReference type="InterPro" id="IPR019734">
    <property type="entry name" value="TPR_rpt"/>
</dbReference>
<evidence type="ECO:0000256" key="2">
    <source>
        <dbReference type="PROSITE-ProRule" id="PRU00339"/>
    </source>
</evidence>
<dbReference type="Pfam" id="PF00931">
    <property type="entry name" value="NB-ARC"/>
    <property type="match status" value="1"/>
</dbReference>
<dbReference type="InterPro" id="IPR002182">
    <property type="entry name" value="NB-ARC"/>
</dbReference>
<dbReference type="EMBL" id="JADPRT010000011">
    <property type="protein sequence ID" value="MBF9071268.1"/>
    <property type="molecule type" value="Genomic_DNA"/>
</dbReference>
<dbReference type="Gene3D" id="3.40.50.300">
    <property type="entry name" value="P-loop containing nucleotide triphosphate hydrolases"/>
    <property type="match status" value="1"/>
</dbReference>
<keyword evidence="2" id="KW-0802">TPR repeat</keyword>
<dbReference type="Pfam" id="PF13424">
    <property type="entry name" value="TPR_12"/>
    <property type="match status" value="1"/>
</dbReference>
<dbReference type="PROSITE" id="PS50005">
    <property type="entry name" value="TPR"/>
    <property type="match status" value="1"/>
</dbReference>